<evidence type="ECO:0000259" key="1">
    <source>
        <dbReference type="Pfam" id="PF24750"/>
    </source>
</evidence>
<keyword evidence="3" id="KW-1185">Reference proteome</keyword>
<reference evidence="2" key="1">
    <citation type="submission" date="2022-04" db="EMBL/GenBank/DDBJ databases">
        <title>Carnegiea gigantea Genome sequencing and assembly v2.</title>
        <authorList>
            <person name="Copetti D."/>
            <person name="Sanderson M.J."/>
            <person name="Burquez A."/>
            <person name="Wojciechowski M.F."/>
        </authorList>
    </citation>
    <scope>NUCLEOTIDE SEQUENCE</scope>
    <source>
        <strain evidence="2">SGP5-SGP5p</strain>
        <tissue evidence="2">Aerial part</tissue>
    </source>
</reference>
<sequence>MGEILRVVPSITLRLWPPPIVYNGKLHFLDLMYILAFDPFRAKNDRIFLCRVIDFPVGVNMSNGKHYLGACSGSLRFCTTHRMGSASHLLKVWDLKDYNKVPNPGITPDELLSLCYNATDFGKRNHVEKLSDGLFIEILSGIPSYESAIRYVEPSGGTMSSATPRTKQWVWLPPLRHFSTIRPKLALVCDPFYSFHSDNGKCCLQDRYRYRVISVSHAGFCLERPVDVFSFETGQWSKLGVSCPEGLKGCFDFGVPPVVYNRMLHYLHSSSIMAFDPFVSEKDSVVACRVIDLPMAGVELPKFCCLGTCSECLRLSIGQRIDRAKFMSAWHLEEYGKGEWCLKHQCSLEDLKVSCSTHLCRKFDDMHDIDILRVLGFHPYDKNILSLLFSRFVVV</sequence>
<dbReference type="Proteomes" id="UP001153076">
    <property type="component" value="Unassembled WGS sequence"/>
</dbReference>
<gene>
    <name evidence="2" type="ORF">Cgig2_026034</name>
</gene>
<dbReference type="EMBL" id="JAKOGI010000072">
    <property type="protein sequence ID" value="KAJ8445707.1"/>
    <property type="molecule type" value="Genomic_DNA"/>
</dbReference>
<name>A0A9Q1QKK1_9CARY</name>
<dbReference type="InterPro" id="IPR055290">
    <property type="entry name" value="At3g26010-like"/>
</dbReference>
<protein>
    <recommendedName>
        <fullName evidence="1">F-box protein At3g26010-like beta-propeller domain-containing protein</fullName>
    </recommendedName>
</protein>
<dbReference type="PANTHER" id="PTHR35546:SF130">
    <property type="entry name" value="EXPRESSED PROTEIN"/>
    <property type="match status" value="1"/>
</dbReference>
<accession>A0A9Q1QKK1</accession>
<dbReference type="PANTHER" id="PTHR35546">
    <property type="entry name" value="F-BOX PROTEIN INTERACTION DOMAIN PROTEIN-RELATED"/>
    <property type="match status" value="1"/>
</dbReference>
<feature type="domain" description="F-box protein At3g26010-like beta-propeller" evidence="1">
    <location>
        <begin position="225"/>
        <end position="350"/>
    </location>
</feature>
<dbReference type="AlphaFoldDB" id="A0A9Q1QKK1"/>
<organism evidence="2 3">
    <name type="scientific">Carnegiea gigantea</name>
    <dbReference type="NCBI Taxonomy" id="171969"/>
    <lineage>
        <taxon>Eukaryota</taxon>
        <taxon>Viridiplantae</taxon>
        <taxon>Streptophyta</taxon>
        <taxon>Embryophyta</taxon>
        <taxon>Tracheophyta</taxon>
        <taxon>Spermatophyta</taxon>
        <taxon>Magnoliopsida</taxon>
        <taxon>eudicotyledons</taxon>
        <taxon>Gunneridae</taxon>
        <taxon>Pentapetalae</taxon>
        <taxon>Caryophyllales</taxon>
        <taxon>Cactineae</taxon>
        <taxon>Cactaceae</taxon>
        <taxon>Cactoideae</taxon>
        <taxon>Echinocereeae</taxon>
        <taxon>Carnegiea</taxon>
    </lineage>
</organism>
<evidence type="ECO:0000313" key="3">
    <source>
        <dbReference type="Proteomes" id="UP001153076"/>
    </source>
</evidence>
<evidence type="ECO:0000313" key="2">
    <source>
        <dbReference type="EMBL" id="KAJ8445707.1"/>
    </source>
</evidence>
<comment type="caution">
    <text evidence="2">The sequence shown here is derived from an EMBL/GenBank/DDBJ whole genome shotgun (WGS) entry which is preliminary data.</text>
</comment>
<proteinExistence type="predicted"/>
<dbReference type="OrthoDB" id="674184at2759"/>
<dbReference type="Pfam" id="PF24750">
    <property type="entry name" value="b-prop_At3g26010-like"/>
    <property type="match status" value="1"/>
</dbReference>
<dbReference type="InterPro" id="IPR056592">
    <property type="entry name" value="Beta-prop_At3g26010-like"/>
</dbReference>